<feature type="transmembrane region" description="Helical" evidence="1">
    <location>
        <begin position="173"/>
        <end position="196"/>
    </location>
</feature>
<keyword evidence="1" id="KW-1133">Transmembrane helix</keyword>
<protein>
    <submittedName>
        <fullName evidence="2">Uncharacterized protein</fullName>
    </submittedName>
</protein>
<reference evidence="2" key="2">
    <citation type="submission" date="2022-09" db="EMBL/GenBank/DDBJ databases">
        <authorList>
            <person name="Sun Q."/>
            <person name="Ohkuma M."/>
        </authorList>
    </citation>
    <scope>NUCLEOTIDE SEQUENCE</scope>
    <source>
        <strain evidence="2">JCM 13583</strain>
    </source>
</reference>
<keyword evidence="3" id="KW-1185">Reference proteome</keyword>
<evidence type="ECO:0000313" key="3">
    <source>
        <dbReference type="Proteomes" id="UP000632195"/>
    </source>
</evidence>
<accession>A0AA37BS77</accession>
<name>A0AA37BS77_9ARCH</name>
<feature type="transmembrane region" description="Helical" evidence="1">
    <location>
        <begin position="55"/>
        <end position="75"/>
    </location>
</feature>
<dbReference type="AlphaFoldDB" id="A0AA37BS77"/>
<keyword evidence="1" id="KW-0472">Membrane</keyword>
<gene>
    <name evidence="2" type="ORF">GCM10007108_14710</name>
</gene>
<keyword evidence="1" id="KW-0812">Transmembrane</keyword>
<organism evidence="2 3">
    <name type="scientific">Thermogymnomonas acidicola</name>
    <dbReference type="NCBI Taxonomy" id="399579"/>
    <lineage>
        <taxon>Archaea</taxon>
        <taxon>Methanobacteriati</taxon>
        <taxon>Thermoplasmatota</taxon>
        <taxon>Thermoplasmata</taxon>
        <taxon>Thermoplasmatales</taxon>
        <taxon>Thermogymnomonas</taxon>
    </lineage>
</organism>
<proteinExistence type="predicted"/>
<evidence type="ECO:0000256" key="1">
    <source>
        <dbReference type="SAM" id="Phobius"/>
    </source>
</evidence>
<evidence type="ECO:0000313" key="2">
    <source>
        <dbReference type="EMBL" id="GGM77644.1"/>
    </source>
</evidence>
<dbReference type="EMBL" id="BMNY01000003">
    <property type="protein sequence ID" value="GGM77644.1"/>
    <property type="molecule type" value="Genomic_DNA"/>
</dbReference>
<feature type="transmembrane region" description="Helical" evidence="1">
    <location>
        <begin position="107"/>
        <end position="131"/>
    </location>
</feature>
<sequence length="210" mass="23181">MSLESQFRAEIRKQFILMKQSTAAPLVALATFLLAMVSAAELAWNTSKYRSMPLQFSLATFSGSFATFFVLFMIYPSLSIAEEKENGTYDVIGSSARDTVAISTARLLFHVIFAGILTLSAVAGFMFTLLIRYGTLSNHVVIIVDHLTYTYLYGYSGTPTVLPKYTKAYLNKWFSPSLFLTDIAILFASMIPLSCWGSSSPGYLGKGPHQ</sequence>
<comment type="caution">
    <text evidence="2">The sequence shown here is derived from an EMBL/GenBank/DDBJ whole genome shotgun (WGS) entry which is preliminary data.</text>
</comment>
<reference evidence="2" key="1">
    <citation type="journal article" date="2014" name="Int. J. Syst. Evol. Microbiol.">
        <title>Complete genome sequence of Corynebacterium casei LMG S-19264T (=DSM 44701T), isolated from a smear-ripened cheese.</title>
        <authorList>
            <consortium name="US DOE Joint Genome Institute (JGI-PGF)"/>
            <person name="Walter F."/>
            <person name="Albersmeier A."/>
            <person name="Kalinowski J."/>
            <person name="Ruckert C."/>
        </authorList>
    </citation>
    <scope>NUCLEOTIDE SEQUENCE</scope>
    <source>
        <strain evidence="2">JCM 13583</strain>
    </source>
</reference>
<dbReference type="RefSeq" id="WP_188681609.1">
    <property type="nucleotide sequence ID" value="NZ_BMNY01000003.1"/>
</dbReference>
<dbReference type="Proteomes" id="UP000632195">
    <property type="component" value="Unassembled WGS sequence"/>
</dbReference>